<evidence type="ECO:0000256" key="5">
    <source>
        <dbReference type="SAM" id="SignalP"/>
    </source>
</evidence>
<organism evidence="7 8">
    <name type="scientific">Enterobacter nematophilus</name>
    <dbReference type="NCBI Taxonomy" id="2994648"/>
    <lineage>
        <taxon>Bacteria</taxon>
        <taxon>Pseudomonadati</taxon>
        <taxon>Pseudomonadota</taxon>
        <taxon>Gammaproteobacteria</taxon>
        <taxon>Enterobacterales</taxon>
        <taxon>Enterobacteriaceae</taxon>
        <taxon>Enterobacter</taxon>
    </lineage>
</organism>
<proteinExistence type="inferred from homology"/>
<protein>
    <submittedName>
        <fullName evidence="7">Fimbrial protein</fullName>
    </submittedName>
</protein>
<evidence type="ECO:0000313" key="8">
    <source>
        <dbReference type="Proteomes" id="UP001146015"/>
    </source>
</evidence>
<comment type="subcellular location">
    <subcellularLocation>
        <location evidence="1">Fimbrium</location>
    </subcellularLocation>
</comment>
<name>A0ABT3VTW9_9ENTR</name>
<dbReference type="Gene3D" id="2.60.40.1090">
    <property type="entry name" value="Fimbrial-type adhesion domain"/>
    <property type="match status" value="1"/>
</dbReference>
<comment type="caution">
    <text evidence="7">The sequence shown here is derived from an EMBL/GenBank/DDBJ whole genome shotgun (WGS) entry which is preliminary data.</text>
</comment>
<reference evidence="7" key="1">
    <citation type="submission" date="2022-11" db="EMBL/GenBank/DDBJ databases">
        <title>Biodiversity and phylogenetic relationships of bacteria.</title>
        <authorList>
            <person name="Machado R.A.R."/>
            <person name="Bhat A."/>
            <person name="Loulou A."/>
            <person name="Kallel S."/>
        </authorList>
    </citation>
    <scope>NUCLEOTIDE SEQUENCE</scope>
    <source>
        <strain evidence="7">E-TC7</strain>
    </source>
</reference>
<feature type="domain" description="Fimbrial-type adhesion" evidence="6">
    <location>
        <begin position="195"/>
        <end position="344"/>
    </location>
</feature>
<keyword evidence="3 5" id="KW-0732">Signal</keyword>
<dbReference type="RefSeq" id="WP_266178360.1">
    <property type="nucleotide sequence ID" value="NZ_JAPKNE010000001.1"/>
</dbReference>
<gene>
    <name evidence="7" type="ORF">OSH03_04330</name>
</gene>
<comment type="similarity">
    <text evidence="2">Belongs to the fimbrial protein family.</text>
</comment>
<evidence type="ECO:0000259" key="6">
    <source>
        <dbReference type="Pfam" id="PF00419"/>
    </source>
</evidence>
<dbReference type="InterPro" id="IPR008966">
    <property type="entry name" value="Adhesion_dom_sf"/>
</dbReference>
<dbReference type="InterPro" id="IPR000259">
    <property type="entry name" value="Adhesion_dom_fimbrial"/>
</dbReference>
<keyword evidence="8" id="KW-1185">Reference proteome</keyword>
<dbReference type="Proteomes" id="UP001146015">
    <property type="component" value="Unassembled WGS sequence"/>
</dbReference>
<evidence type="ECO:0000313" key="7">
    <source>
        <dbReference type="EMBL" id="MCX5573195.1"/>
    </source>
</evidence>
<evidence type="ECO:0000256" key="3">
    <source>
        <dbReference type="ARBA" id="ARBA00022729"/>
    </source>
</evidence>
<evidence type="ECO:0000256" key="4">
    <source>
        <dbReference type="ARBA" id="ARBA00023263"/>
    </source>
</evidence>
<dbReference type="PANTHER" id="PTHR33420:SF31">
    <property type="entry name" value="TYPE 1 FIMBRIN D-MANNOSE SPECIFIC ADHESIN"/>
    <property type="match status" value="1"/>
</dbReference>
<evidence type="ECO:0000256" key="2">
    <source>
        <dbReference type="ARBA" id="ARBA00006671"/>
    </source>
</evidence>
<dbReference type="InterPro" id="IPR036937">
    <property type="entry name" value="Adhesion_dom_fimbrial_sf"/>
</dbReference>
<feature type="chain" id="PRO_5045485415" evidence="5">
    <location>
        <begin position="26"/>
        <end position="345"/>
    </location>
</feature>
<dbReference type="PANTHER" id="PTHR33420">
    <property type="entry name" value="FIMBRIAL SUBUNIT ELFA-RELATED"/>
    <property type="match status" value="1"/>
</dbReference>
<dbReference type="InterPro" id="IPR050263">
    <property type="entry name" value="Bact_Fimbrial_Adh_Pro"/>
</dbReference>
<dbReference type="Pfam" id="PF00419">
    <property type="entry name" value="Fimbrial"/>
    <property type="match status" value="1"/>
</dbReference>
<evidence type="ECO:0000256" key="1">
    <source>
        <dbReference type="ARBA" id="ARBA00004561"/>
    </source>
</evidence>
<sequence>MKALKHTLIASGLLFVALSLQNAWGYTYTCHSRTGTPNPIIANFGTYTITDPSANVPGQTFMSAATWSKSVSSHIRCDEPTTGYRYRYFSADSPLTPTTNDGHQWYYINEYLDSTVALNIKGAARYVPFRNVRGGLANDASSNTQVNGGGSGKLDLRFKKAVMGSSDFENIHVADFYVTKSATATSPEPIAQIFLSGTVAVPQNCVINAGTVISLDLGEMYSSDFISAGEKPRNVNAKSFNVPVSCNYGASLANLTLRVDGTPATSVPDALETTNPDVGVKITTSDGMTLRPTDTNSAIPITLDMVDSDTYTTNVSLQAYPVSTTGLPPAEGTFTALAILRIDFA</sequence>
<dbReference type="SUPFAM" id="SSF49401">
    <property type="entry name" value="Bacterial adhesins"/>
    <property type="match status" value="1"/>
</dbReference>
<dbReference type="EMBL" id="JAPKNE010000001">
    <property type="protein sequence ID" value="MCX5573195.1"/>
    <property type="molecule type" value="Genomic_DNA"/>
</dbReference>
<feature type="signal peptide" evidence="5">
    <location>
        <begin position="1"/>
        <end position="25"/>
    </location>
</feature>
<keyword evidence="4" id="KW-0281">Fimbrium</keyword>
<accession>A0ABT3VTW9</accession>